<feature type="region of interest" description="Disordered" evidence="1">
    <location>
        <begin position="279"/>
        <end position="306"/>
    </location>
</feature>
<reference evidence="2" key="1">
    <citation type="journal article" date="2021" name="Front. Microbiol.">
        <title>Comprehensive Comparative Genomics and Phenotyping of Methylobacterium Species.</title>
        <authorList>
            <person name="Alessa O."/>
            <person name="Ogura Y."/>
            <person name="Fujitani Y."/>
            <person name="Takami H."/>
            <person name="Hayashi T."/>
            <person name="Sahin N."/>
            <person name="Tani A."/>
        </authorList>
    </citation>
    <scope>NUCLEOTIDE SEQUENCE</scope>
    <source>
        <strain evidence="2">DSM 23674</strain>
    </source>
</reference>
<dbReference type="EMBL" id="BPRA01000010">
    <property type="protein sequence ID" value="GJE56032.1"/>
    <property type="molecule type" value="Genomic_DNA"/>
</dbReference>
<comment type="caution">
    <text evidence="2">The sequence shown here is derived from an EMBL/GenBank/DDBJ whole genome shotgun (WGS) entry which is preliminary data.</text>
</comment>
<sequence length="390" mass="39344">MFLFTNAPVGTRETGSNTGGGRTVTGTASTANGTVVDAIRSGAESTGVGFDYLLATAKRESGLDPSAKAATSSASGLFQFIEQTWLGTMKTTGAKLGLSSYADAITARSDGTYSVSDAATKQAILDLRRDPRVASAMAGALTQRNREALGASLGREPTSGDLYAAHVLGAKGATTLIGSVQASPARAAASDLPEAAASNRNLFYDKAGRARGSAELYAMLSTSTAGGQTAMAGTANVPETATTYASLDDGLRNLFQTDKRQGAVSAGVARLWQNRGSSAEARSAPSYFPRSDAAQDSAAADPETTGSIGAIGSASAAATGTAAPILIPLPPRRPASFQLPKVVTAQASVAAAVPAATAAPGETDLKTEAVPKARSGILDLFSSLGFRNGP</sequence>
<feature type="compositionally biased region" description="Low complexity" evidence="1">
    <location>
        <begin position="291"/>
        <end position="306"/>
    </location>
</feature>
<evidence type="ECO:0000313" key="2">
    <source>
        <dbReference type="EMBL" id="GJE56032.1"/>
    </source>
</evidence>
<evidence type="ECO:0000313" key="3">
    <source>
        <dbReference type="Proteomes" id="UP001055101"/>
    </source>
</evidence>
<gene>
    <name evidence="2" type="ORF">EKPJFOCH_2529</name>
</gene>
<proteinExistence type="predicted"/>
<evidence type="ECO:0000256" key="1">
    <source>
        <dbReference type="SAM" id="MobiDB-lite"/>
    </source>
</evidence>
<name>A0ABQ4TPI3_9HYPH</name>
<dbReference type="Gene3D" id="1.10.530.10">
    <property type="match status" value="1"/>
</dbReference>
<organism evidence="2 3">
    <name type="scientific">Methylobacterium thuringiense</name>
    <dbReference type="NCBI Taxonomy" id="1003091"/>
    <lineage>
        <taxon>Bacteria</taxon>
        <taxon>Pseudomonadati</taxon>
        <taxon>Pseudomonadota</taxon>
        <taxon>Alphaproteobacteria</taxon>
        <taxon>Hyphomicrobiales</taxon>
        <taxon>Methylobacteriaceae</taxon>
        <taxon>Methylobacterium</taxon>
    </lineage>
</organism>
<feature type="region of interest" description="Disordered" evidence="1">
    <location>
        <begin position="1"/>
        <end position="26"/>
    </location>
</feature>
<dbReference type="RefSeq" id="WP_147821771.1">
    <property type="nucleotide sequence ID" value="NZ_BPRA01000010.1"/>
</dbReference>
<evidence type="ECO:0008006" key="4">
    <source>
        <dbReference type="Google" id="ProtNLM"/>
    </source>
</evidence>
<reference evidence="2" key="2">
    <citation type="submission" date="2021-08" db="EMBL/GenBank/DDBJ databases">
        <authorList>
            <person name="Tani A."/>
            <person name="Ola A."/>
            <person name="Ogura Y."/>
            <person name="Katsura K."/>
            <person name="Hayashi T."/>
        </authorList>
    </citation>
    <scope>NUCLEOTIDE SEQUENCE</scope>
    <source>
        <strain evidence="2">DSM 23674</strain>
    </source>
</reference>
<dbReference type="InterPro" id="IPR023346">
    <property type="entry name" value="Lysozyme-like_dom_sf"/>
</dbReference>
<accession>A0ABQ4TPI3</accession>
<dbReference type="SUPFAM" id="SSF53955">
    <property type="entry name" value="Lysozyme-like"/>
    <property type="match status" value="1"/>
</dbReference>
<protein>
    <recommendedName>
        <fullName evidence="4">Lytic transglycosylase</fullName>
    </recommendedName>
</protein>
<dbReference type="Proteomes" id="UP001055101">
    <property type="component" value="Unassembled WGS sequence"/>
</dbReference>
<keyword evidence="3" id="KW-1185">Reference proteome</keyword>